<feature type="transmembrane region" description="Helical" evidence="5">
    <location>
        <begin position="359"/>
        <end position="377"/>
    </location>
</feature>
<dbReference type="InterPro" id="IPR053071">
    <property type="entry name" value="GPCR1-related_rcpt"/>
</dbReference>
<dbReference type="CDD" id="cd14978">
    <property type="entry name" value="7tmA_FMRFamide_R-like"/>
    <property type="match status" value="1"/>
</dbReference>
<keyword evidence="7" id="KW-1185">Reference proteome</keyword>
<feature type="domain" description="G-protein coupled receptors family 1 profile" evidence="6">
    <location>
        <begin position="55"/>
        <end position="378"/>
    </location>
</feature>
<feature type="transmembrane region" description="Helical" evidence="5">
    <location>
        <begin position="75"/>
        <end position="98"/>
    </location>
</feature>
<keyword evidence="2 5" id="KW-0812">Transmembrane</keyword>
<dbReference type="PRINTS" id="PR00237">
    <property type="entry name" value="GPCRRHODOPSN"/>
</dbReference>
<comment type="subcellular location">
    <subcellularLocation>
        <location evidence="1">Membrane</location>
    </subcellularLocation>
</comment>
<dbReference type="PANTHER" id="PTHR47023:SF1">
    <property type="entry name" value="SEX PEPTIDE RECEPTOR"/>
    <property type="match status" value="1"/>
</dbReference>
<dbReference type="PANTHER" id="PTHR47023">
    <property type="entry name" value="SEX PEPTIDE RECEPTOR"/>
    <property type="match status" value="1"/>
</dbReference>
<dbReference type="InterPro" id="IPR017452">
    <property type="entry name" value="GPCR_Rhodpsn_7TM"/>
</dbReference>
<dbReference type="GO" id="GO:0016020">
    <property type="term" value="C:membrane"/>
    <property type="evidence" value="ECO:0007669"/>
    <property type="project" value="UniProtKB-SubCell"/>
</dbReference>
<feature type="transmembrane region" description="Helical" evidence="5">
    <location>
        <begin position="40"/>
        <end position="63"/>
    </location>
</feature>
<sequence>MHEEASYMIALPECMSRNSTTPCREINISAQVPLSWALPLYGYIMPIIVAVTIATNSFIVLVLSHRYLRTPTNYVLLAMAVTELLTGLSCLPWLLYYYTFEGYIIDAREGLPPFWCTMFPYMASVMPSIFHTAAIWLTVYLAVQRYIYICLPKLVRSHCTARRSKQVIMVICIASLWIYAPEFFVTYNGTYEIFNSRHNRTRKACFRHMSEFIQSVGHNVYYYTIYGLYTLFSHTLPCILLVCFTWRLIAAIRQADKRHAHLIAKQAKRKFTASEISSSSGNGNVELSTRFIRGSKMRSSIGESKRIQSLKQNTRMLIVVIILFLITEIPAAAIFSLHVSTIALRITFIQQHYALLNKLLILRNVLIVLSYPFRFAIYCGMSQQFREVVKQMLTQRVFFPCEEKAKTLMEQSTKYRLNHNDTLTTDDKLKVENSDTHMEHWLKARNSLLSDRLPSSHKDSIARESLISSSTLELFSARRASNFSNRS</sequence>
<dbReference type="InterPro" id="IPR000276">
    <property type="entry name" value="GPCR_Rhodpsn"/>
</dbReference>
<evidence type="ECO:0000256" key="5">
    <source>
        <dbReference type="SAM" id="Phobius"/>
    </source>
</evidence>
<dbReference type="Gene3D" id="1.20.1070.10">
    <property type="entry name" value="Rhodopsin 7-helix transmembrane proteins"/>
    <property type="match status" value="1"/>
</dbReference>
<dbReference type="PROSITE" id="PS50262">
    <property type="entry name" value="G_PROTEIN_RECEP_F1_2"/>
    <property type="match status" value="1"/>
</dbReference>
<feature type="transmembrane region" description="Helical" evidence="5">
    <location>
        <begin position="316"/>
        <end position="339"/>
    </location>
</feature>
<dbReference type="WBParaSite" id="ACRNAN_scaffold2036.g11859.t1">
    <property type="protein sequence ID" value="ACRNAN_scaffold2036.g11859.t1"/>
    <property type="gene ID" value="ACRNAN_scaffold2036.g11859"/>
</dbReference>
<evidence type="ECO:0000256" key="1">
    <source>
        <dbReference type="ARBA" id="ARBA00004370"/>
    </source>
</evidence>
<evidence type="ECO:0000259" key="6">
    <source>
        <dbReference type="PROSITE" id="PS50262"/>
    </source>
</evidence>
<dbReference type="GO" id="GO:0004930">
    <property type="term" value="F:G protein-coupled receptor activity"/>
    <property type="evidence" value="ECO:0007669"/>
    <property type="project" value="InterPro"/>
</dbReference>
<reference evidence="8" key="1">
    <citation type="submission" date="2022-11" db="UniProtKB">
        <authorList>
            <consortium name="WormBaseParasite"/>
        </authorList>
    </citation>
    <scope>IDENTIFICATION</scope>
</reference>
<protein>
    <submittedName>
        <fullName evidence="8">G-protein coupled receptors family 1 profile domain-containing protein</fullName>
    </submittedName>
</protein>
<feature type="transmembrane region" description="Helical" evidence="5">
    <location>
        <begin position="226"/>
        <end position="249"/>
    </location>
</feature>
<keyword evidence="3 5" id="KW-1133">Transmembrane helix</keyword>
<evidence type="ECO:0000313" key="8">
    <source>
        <dbReference type="WBParaSite" id="ACRNAN_scaffold2036.g11859.t1"/>
    </source>
</evidence>
<keyword evidence="4 5" id="KW-0472">Membrane</keyword>
<evidence type="ECO:0000256" key="2">
    <source>
        <dbReference type="ARBA" id="ARBA00022692"/>
    </source>
</evidence>
<dbReference type="Proteomes" id="UP000887540">
    <property type="component" value="Unplaced"/>
</dbReference>
<feature type="transmembrane region" description="Helical" evidence="5">
    <location>
        <begin position="164"/>
        <end position="180"/>
    </location>
</feature>
<proteinExistence type="predicted"/>
<accession>A0A914D7J8</accession>
<dbReference type="SUPFAM" id="SSF81321">
    <property type="entry name" value="Family A G protein-coupled receptor-like"/>
    <property type="match status" value="1"/>
</dbReference>
<dbReference type="Pfam" id="PF00001">
    <property type="entry name" value="7tm_1"/>
    <property type="match status" value="1"/>
</dbReference>
<name>A0A914D7J8_9BILA</name>
<evidence type="ECO:0000256" key="3">
    <source>
        <dbReference type="ARBA" id="ARBA00022989"/>
    </source>
</evidence>
<dbReference type="AlphaFoldDB" id="A0A914D7J8"/>
<organism evidence="7 8">
    <name type="scientific">Acrobeloides nanus</name>
    <dbReference type="NCBI Taxonomy" id="290746"/>
    <lineage>
        <taxon>Eukaryota</taxon>
        <taxon>Metazoa</taxon>
        <taxon>Ecdysozoa</taxon>
        <taxon>Nematoda</taxon>
        <taxon>Chromadorea</taxon>
        <taxon>Rhabditida</taxon>
        <taxon>Tylenchina</taxon>
        <taxon>Cephalobomorpha</taxon>
        <taxon>Cephaloboidea</taxon>
        <taxon>Cephalobidae</taxon>
        <taxon>Acrobeloides</taxon>
    </lineage>
</organism>
<feature type="transmembrane region" description="Helical" evidence="5">
    <location>
        <begin position="118"/>
        <end position="143"/>
    </location>
</feature>
<evidence type="ECO:0000313" key="7">
    <source>
        <dbReference type="Proteomes" id="UP000887540"/>
    </source>
</evidence>
<evidence type="ECO:0000256" key="4">
    <source>
        <dbReference type="ARBA" id="ARBA00023136"/>
    </source>
</evidence>